<proteinExistence type="predicted"/>
<evidence type="ECO:0000313" key="2">
    <source>
        <dbReference type="Proteomes" id="UP000244168"/>
    </source>
</evidence>
<dbReference type="Pfam" id="PF05845">
    <property type="entry name" value="PhnH"/>
    <property type="match status" value="1"/>
</dbReference>
<dbReference type="PIRSF" id="PIRSF020680">
    <property type="entry name" value="PhnH"/>
    <property type="match status" value="1"/>
</dbReference>
<reference evidence="1 2" key="1">
    <citation type="submission" date="2018-04" db="EMBL/GenBank/DDBJ databases">
        <title>Genomic Encyclopedia of Archaeal and Bacterial Type Strains, Phase II (KMG-II): from individual species to whole genera.</title>
        <authorList>
            <person name="Goeker M."/>
        </authorList>
    </citation>
    <scope>NUCLEOTIDE SEQUENCE [LARGE SCALE GENOMIC DNA]</scope>
    <source>
        <strain evidence="1 2">DSM 26809</strain>
    </source>
</reference>
<evidence type="ECO:0000313" key="1">
    <source>
        <dbReference type="EMBL" id="PTQ92658.1"/>
    </source>
</evidence>
<protein>
    <submittedName>
        <fullName evidence="1">Alpha-D-ribose 1-methylphosphonate 5-triphosphate synthase subunit PhnH</fullName>
    </submittedName>
</protein>
<gene>
    <name evidence="1" type="ORF">C8P68_11135</name>
</gene>
<dbReference type="AlphaFoldDB" id="A0A2T5J4R6"/>
<dbReference type="RefSeq" id="WP_107831422.1">
    <property type="nucleotide sequence ID" value="NZ_CP160205.1"/>
</dbReference>
<sequence>MQTAIYDQIFDAQQHYRLILDSMARPGKISVFPELELDYPAGINRASILIAMALLNTDVSFTALAEFEGAIADYIALHTSAVKAELTETDFVFVPQNFNAEFIYSLKVGNLPYPEESATIIADANAISTAPFPGAMELTLKGPGINGTTVIYIAGLNPEILDELKIQNAEFPLGIDLMVTDADANLICIPRSTSVVISH</sequence>
<dbReference type="GO" id="GO:0019634">
    <property type="term" value="P:organic phosphonate metabolic process"/>
    <property type="evidence" value="ECO:0007669"/>
    <property type="project" value="InterPro"/>
</dbReference>
<name>A0A2T5J4R6_9SPHI</name>
<dbReference type="Gene3D" id="3.40.50.11310">
    <property type="entry name" value="Bacterial phosphonate metabolism protein PhnH"/>
    <property type="match status" value="1"/>
</dbReference>
<dbReference type="InterPro" id="IPR038058">
    <property type="entry name" value="PhnH-like_sp"/>
</dbReference>
<dbReference type="InterPro" id="IPR008772">
    <property type="entry name" value="Phosphonate_metab_PhnH"/>
</dbReference>
<accession>A0A2T5J4R6</accession>
<dbReference type="NCBIfam" id="TIGR03292">
    <property type="entry name" value="PhnH_redo"/>
    <property type="match status" value="1"/>
</dbReference>
<dbReference type="OrthoDB" id="154477at2"/>
<comment type="caution">
    <text evidence="1">The sequence shown here is derived from an EMBL/GenBank/DDBJ whole genome shotgun (WGS) entry which is preliminary data.</text>
</comment>
<dbReference type="EMBL" id="QAOQ01000011">
    <property type="protein sequence ID" value="PTQ92658.1"/>
    <property type="molecule type" value="Genomic_DNA"/>
</dbReference>
<dbReference type="Proteomes" id="UP000244168">
    <property type="component" value="Unassembled WGS sequence"/>
</dbReference>
<keyword evidence="2" id="KW-1185">Reference proteome</keyword>
<organism evidence="1 2">
    <name type="scientific">Mucilaginibacter yixingensis</name>
    <dbReference type="NCBI Taxonomy" id="1295612"/>
    <lineage>
        <taxon>Bacteria</taxon>
        <taxon>Pseudomonadati</taxon>
        <taxon>Bacteroidota</taxon>
        <taxon>Sphingobacteriia</taxon>
        <taxon>Sphingobacteriales</taxon>
        <taxon>Sphingobacteriaceae</taxon>
        <taxon>Mucilaginibacter</taxon>
    </lineage>
</organism>
<dbReference type="SUPFAM" id="SSF159709">
    <property type="entry name" value="PhnH-like"/>
    <property type="match status" value="1"/>
</dbReference>